<dbReference type="RefSeq" id="WP_188215881.1">
    <property type="nucleotide sequence ID" value="NZ_BAABGH010000010.1"/>
</dbReference>
<reference evidence="7" key="2">
    <citation type="submission" date="2020-09" db="EMBL/GenBank/DDBJ databases">
        <authorList>
            <person name="Wu Z."/>
        </authorList>
    </citation>
    <scope>NUCLEOTIDE SEQUENCE</scope>
    <source>
        <strain evidence="7">SC17</strain>
    </source>
</reference>
<dbReference type="SUPFAM" id="SSF88659">
    <property type="entry name" value="Sigma3 and sigma4 domains of RNA polymerase sigma factors"/>
    <property type="match status" value="1"/>
</dbReference>
<evidence type="ECO:0000259" key="6">
    <source>
        <dbReference type="Pfam" id="PF08281"/>
    </source>
</evidence>
<comment type="similarity">
    <text evidence="1">Belongs to the sigma-70 factor family. ECF subfamily.</text>
</comment>
<feature type="domain" description="RNA polymerase sigma-70 region 2" evidence="5">
    <location>
        <begin position="27"/>
        <end position="91"/>
    </location>
</feature>
<organism evidence="7 8">
    <name type="scientific">Aestuariibaculum suncheonense</name>
    <dbReference type="NCBI Taxonomy" id="1028745"/>
    <lineage>
        <taxon>Bacteria</taxon>
        <taxon>Pseudomonadati</taxon>
        <taxon>Bacteroidota</taxon>
        <taxon>Flavobacteriia</taxon>
        <taxon>Flavobacteriales</taxon>
        <taxon>Flavobacteriaceae</taxon>
    </lineage>
</organism>
<dbReference type="Gene3D" id="1.10.1740.10">
    <property type="match status" value="1"/>
</dbReference>
<dbReference type="Pfam" id="PF08281">
    <property type="entry name" value="Sigma70_r4_2"/>
    <property type="match status" value="1"/>
</dbReference>
<dbReference type="Gene3D" id="1.10.10.10">
    <property type="entry name" value="Winged helix-like DNA-binding domain superfamily/Winged helix DNA-binding domain"/>
    <property type="match status" value="1"/>
</dbReference>
<sequence length="192" mass="22973">MAYFKETSDKELFSLIKNGDHKAYTELYNRYSPVLYAHILRRLNDREEAKDIIHELFSYIWVNRLKIEIEGHLSGYLYTAVRNRVIKVISRRIVATKHVDMHRPSPYNNIASDYLIRENQLRDLIEKEIELLPPRMQEIFLLSRKKFLTHREIAYELNISELTVKKQVANAIKVLRTKLDLIVNVFFFVFFL</sequence>
<name>A0A8J6Q7P8_9FLAO</name>
<dbReference type="InterPro" id="IPR007627">
    <property type="entry name" value="RNA_pol_sigma70_r2"/>
</dbReference>
<dbReference type="GO" id="GO:0003677">
    <property type="term" value="F:DNA binding"/>
    <property type="evidence" value="ECO:0007669"/>
    <property type="project" value="InterPro"/>
</dbReference>
<dbReference type="Proteomes" id="UP000602057">
    <property type="component" value="Unassembled WGS sequence"/>
</dbReference>
<reference evidence="7" key="1">
    <citation type="journal article" date="2013" name="Int. J. Syst. Evol. Microbiol.">
        <title>Aestuariibaculum suncheonense gen. nov., sp. nov., a marine bacterium of the family Flavobacteriaceae isolated from a tidal flat and emended descriptions of the genera Gaetbulibacter and Tamlana.</title>
        <authorList>
            <person name="Jeong S.H."/>
            <person name="Park M.S."/>
            <person name="Jin H.M."/>
            <person name="Lee K."/>
            <person name="Park W."/>
            <person name="Jeon C.O."/>
        </authorList>
    </citation>
    <scope>NUCLEOTIDE SEQUENCE</scope>
    <source>
        <strain evidence="7">SC17</strain>
    </source>
</reference>
<keyword evidence="3" id="KW-0731">Sigma factor</keyword>
<dbReference type="InterPro" id="IPR039425">
    <property type="entry name" value="RNA_pol_sigma-70-like"/>
</dbReference>
<evidence type="ECO:0000313" key="8">
    <source>
        <dbReference type="Proteomes" id="UP000602057"/>
    </source>
</evidence>
<feature type="domain" description="RNA polymerase sigma factor 70 region 4 type 2" evidence="6">
    <location>
        <begin position="123"/>
        <end position="173"/>
    </location>
</feature>
<dbReference type="Pfam" id="PF04542">
    <property type="entry name" value="Sigma70_r2"/>
    <property type="match status" value="1"/>
</dbReference>
<evidence type="ECO:0000259" key="5">
    <source>
        <dbReference type="Pfam" id="PF04542"/>
    </source>
</evidence>
<keyword evidence="4" id="KW-0804">Transcription</keyword>
<dbReference type="GO" id="GO:0016987">
    <property type="term" value="F:sigma factor activity"/>
    <property type="evidence" value="ECO:0007669"/>
    <property type="project" value="UniProtKB-KW"/>
</dbReference>
<evidence type="ECO:0000313" key="7">
    <source>
        <dbReference type="EMBL" id="MBD0835406.1"/>
    </source>
</evidence>
<keyword evidence="2" id="KW-0805">Transcription regulation</keyword>
<protein>
    <submittedName>
        <fullName evidence="7">Sigma-70 family RNA polymerase sigma factor</fullName>
    </submittedName>
</protein>
<dbReference type="EMBL" id="JACVXC010000002">
    <property type="protein sequence ID" value="MBD0835406.1"/>
    <property type="molecule type" value="Genomic_DNA"/>
</dbReference>
<dbReference type="InterPro" id="IPR014284">
    <property type="entry name" value="RNA_pol_sigma-70_dom"/>
</dbReference>
<dbReference type="NCBIfam" id="TIGR02937">
    <property type="entry name" value="sigma70-ECF"/>
    <property type="match status" value="1"/>
</dbReference>
<keyword evidence="8" id="KW-1185">Reference proteome</keyword>
<dbReference type="InterPro" id="IPR013324">
    <property type="entry name" value="RNA_pol_sigma_r3/r4-like"/>
</dbReference>
<proteinExistence type="inferred from homology"/>
<dbReference type="PANTHER" id="PTHR43133">
    <property type="entry name" value="RNA POLYMERASE ECF-TYPE SIGMA FACTO"/>
    <property type="match status" value="1"/>
</dbReference>
<dbReference type="InterPro" id="IPR036388">
    <property type="entry name" value="WH-like_DNA-bd_sf"/>
</dbReference>
<dbReference type="PANTHER" id="PTHR43133:SF46">
    <property type="entry name" value="RNA POLYMERASE SIGMA-70 FACTOR ECF SUBFAMILY"/>
    <property type="match status" value="1"/>
</dbReference>
<dbReference type="InterPro" id="IPR013249">
    <property type="entry name" value="RNA_pol_sigma70_r4_t2"/>
</dbReference>
<evidence type="ECO:0000256" key="2">
    <source>
        <dbReference type="ARBA" id="ARBA00023015"/>
    </source>
</evidence>
<dbReference type="GO" id="GO:0006352">
    <property type="term" value="P:DNA-templated transcription initiation"/>
    <property type="evidence" value="ECO:0007669"/>
    <property type="project" value="InterPro"/>
</dbReference>
<dbReference type="InterPro" id="IPR013325">
    <property type="entry name" value="RNA_pol_sigma_r2"/>
</dbReference>
<evidence type="ECO:0000256" key="3">
    <source>
        <dbReference type="ARBA" id="ARBA00023082"/>
    </source>
</evidence>
<evidence type="ECO:0000256" key="1">
    <source>
        <dbReference type="ARBA" id="ARBA00010641"/>
    </source>
</evidence>
<evidence type="ECO:0000256" key="4">
    <source>
        <dbReference type="ARBA" id="ARBA00023163"/>
    </source>
</evidence>
<gene>
    <name evidence="7" type="ORF">ICJ84_08165</name>
</gene>
<accession>A0A8J6Q7P8</accession>
<dbReference type="SUPFAM" id="SSF88946">
    <property type="entry name" value="Sigma2 domain of RNA polymerase sigma factors"/>
    <property type="match status" value="1"/>
</dbReference>
<comment type="caution">
    <text evidence="7">The sequence shown here is derived from an EMBL/GenBank/DDBJ whole genome shotgun (WGS) entry which is preliminary data.</text>
</comment>
<dbReference type="AlphaFoldDB" id="A0A8J6Q7P8"/>